<reference evidence="2" key="1">
    <citation type="submission" date="2024-05" db="EMBL/GenBank/DDBJ databases">
        <title>Isolation and characterization of Sporomusa carbonis sp. nov., a carboxydotrophic hydrogenogen in the genus of Sporomusa isolated from a charcoal burning pile.</title>
        <authorList>
            <person name="Boeer T."/>
            <person name="Rosenbaum F."/>
            <person name="Eysell L."/>
            <person name="Mueller V."/>
            <person name="Daniel R."/>
            <person name="Poehlein A."/>
        </authorList>
    </citation>
    <scope>NUCLEOTIDE SEQUENCE [LARGE SCALE GENOMIC DNA]</scope>
    <source>
        <strain evidence="2">DSM 3132</strain>
    </source>
</reference>
<evidence type="ECO:0000313" key="3">
    <source>
        <dbReference type="Proteomes" id="UP000216052"/>
    </source>
</evidence>
<protein>
    <submittedName>
        <fullName evidence="2">Uncharacterized protein</fullName>
    </submittedName>
</protein>
<keyword evidence="3" id="KW-1185">Reference proteome</keyword>
<proteinExistence type="predicted"/>
<keyword evidence="1" id="KW-0732">Signal</keyword>
<accession>A0ABZ3J829</accession>
<evidence type="ECO:0000313" key="2">
    <source>
        <dbReference type="EMBL" id="XFO74559.1"/>
    </source>
</evidence>
<feature type="chain" id="PRO_5047472068" evidence="1">
    <location>
        <begin position="22"/>
        <end position="205"/>
    </location>
</feature>
<name>A0ABZ3J829_SPOA4</name>
<feature type="signal peptide" evidence="1">
    <location>
        <begin position="1"/>
        <end position="21"/>
    </location>
</feature>
<dbReference type="Proteomes" id="UP000216052">
    <property type="component" value="Chromosome"/>
</dbReference>
<sequence>MKRIAWLCFLLLFSFAMVVSAETTDMTGELFRAQTISNMQTGIYAIPEETINSYFNTYIADNPKIKASNLAIQANNKIVLTTTVANAGTIRVHCTVKQFHFDKDNAFLTLHIDKKELLGHSIASWFMNQMSLGFLADIYGNPLAQANIDSKVHGNTVDINLKPFAQSLFSTGIGQAIGDQLMVSNVTTDEKIIYLHTNLALSLLK</sequence>
<dbReference type="EMBL" id="CP155571">
    <property type="protein sequence ID" value="XFO74559.1"/>
    <property type="molecule type" value="Genomic_DNA"/>
</dbReference>
<dbReference type="RefSeq" id="WP_093797582.1">
    <property type="nucleotide sequence ID" value="NZ_CP155571.1"/>
</dbReference>
<evidence type="ECO:0000256" key="1">
    <source>
        <dbReference type="SAM" id="SignalP"/>
    </source>
</evidence>
<gene>
    <name evidence="2" type="ORF">SPACI_046690</name>
</gene>
<organism evidence="2 3">
    <name type="scientific">Sporomusa acidovorans (strain ATCC 49682 / DSM 3132 / Mol)</name>
    <dbReference type="NCBI Taxonomy" id="1123286"/>
    <lineage>
        <taxon>Bacteria</taxon>
        <taxon>Bacillati</taxon>
        <taxon>Bacillota</taxon>
        <taxon>Negativicutes</taxon>
        <taxon>Selenomonadales</taxon>
        <taxon>Sporomusaceae</taxon>
        <taxon>Sporomusa</taxon>
    </lineage>
</organism>